<dbReference type="InterPro" id="IPR011009">
    <property type="entry name" value="Kinase-like_dom_sf"/>
</dbReference>
<dbReference type="GO" id="GO:0004672">
    <property type="term" value="F:protein kinase activity"/>
    <property type="evidence" value="ECO:0007669"/>
    <property type="project" value="InterPro"/>
</dbReference>
<dbReference type="SMART" id="SM00225">
    <property type="entry name" value="BTB"/>
    <property type="match status" value="1"/>
</dbReference>
<gene>
    <name evidence="3" type="primary">Camk4</name>
    <name evidence="3" type="ORF">AK812_SmicGene22441</name>
</gene>
<dbReference type="AlphaFoldDB" id="A0A1Q9DJV7"/>
<name>A0A1Q9DJV7_SYMMI</name>
<dbReference type="InterPro" id="IPR011333">
    <property type="entry name" value="SKP1/BTB/POZ_sf"/>
</dbReference>
<evidence type="ECO:0000259" key="1">
    <source>
        <dbReference type="PROSITE" id="PS50011"/>
    </source>
</evidence>
<organism evidence="3 4">
    <name type="scientific">Symbiodinium microadriaticum</name>
    <name type="common">Dinoflagellate</name>
    <name type="synonym">Zooxanthella microadriatica</name>
    <dbReference type="NCBI Taxonomy" id="2951"/>
    <lineage>
        <taxon>Eukaryota</taxon>
        <taxon>Sar</taxon>
        <taxon>Alveolata</taxon>
        <taxon>Dinophyceae</taxon>
        <taxon>Suessiales</taxon>
        <taxon>Symbiodiniaceae</taxon>
        <taxon>Symbiodinium</taxon>
    </lineage>
</organism>
<dbReference type="EMBL" id="LSRX01000502">
    <property type="protein sequence ID" value="OLP95441.1"/>
    <property type="molecule type" value="Genomic_DNA"/>
</dbReference>
<keyword evidence="4" id="KW-1185">Reference proteome</keyword>
<comment type="caution">
    <text evidence="3">The sequence shown here is derived from an EMBL/GenBank/DDBJ whole genome shotgun (WGS) entry which is preliminary data.</text>
</comment>
<keyword evidence="3" id="KW-0418">Kinase</keyword>
<protein>
    <submittedName>
        <fullName evidence="3">Calcium/calmodulin-dependent protein kinase type IV</fullName>
    </submittedName>
</protein>
<dbReference type="InterPro" id="IPR000210">
    <property type="entry name" value="BTB/POZ_dom"/>
</dbReference>
<dbReference type="PROSITE" id="PS50097">
    <property type="entry name" value="BTB"/>
    <property type="match status" value="1"/>
</dbReference>
<dbReference type="SUPFAM" id="SSF56112">
    <property type="entry name" value="Protein kinase-like (PK-like)"/>
    <property type="match status" value="1"/>
</dbReference>
<dbReference type="SUPFAM" id="SSF54695">
    <property type="entry name" value="POZ domain"/>
    <property type="match status" value="1"/>
</dbReference>
<dbReference type="Proteomes" id="UP000186817">
    <property type="component" value="Unassembled WGS sequence"/>
</dbReference>
<sequence length="781" mass="85690">MPTTRPVWDKALSSFILVFDDDWTVRVPGSAGSESPLALVPAEYVGDEFMIRVMEFPGEGNSISVGGLFFTGKEAPCQAGDLGFLPQSFGIRSQSPASAQAGTKGSRREAAGLRQGDCIIVKWTGTGSAEVFVNSARIWHGSLLAPARARRFFGASVADNAALRIEATQKHCRTPVCYAEHLLQTPLFSDVQVVCSDGCVLHSHKALLAASSSVFCRMFESGMLESKESRVSIPAPREVVSGFLQHIYTGVFDPNVDAAALIELAHMYDLQDLAQFCGEVLVDNLAPANVSQCARKIGRLRGNGNGQDFVGYSGSPGGSVESHSEDVFEQIWRRLSDRIERDPGLVRALLEGHVHESGQNRDAFHRVLLPGQLDNHVRCSSILFLGRAGCRSSAGPAPPLERVLTHAQPGMMKAARERLGLSLSVSTADQTPGAKVQHQCKIQATSEGEVARRYKLGGMVMESTNRGMEVLWATRLADGKECVVKTRQKGISFKSAAEERNWRSTTEVQMSMPRIDKLCQIYEVLETPERYCVFMEKVEGKDLFEQMEEAELSHVDAREVVRQTLEALKLMHASGRIHKDLKAENVMVDLPSPGSEKAKANQLNRLKDGGDAQSPASVKLIDFDTVENWEPHSPKAKDVLGTDGYIAPEAYLGTYSPASDIYSLGVVMYKLLTGRFPSREDMFDDQPGENWVGSPAMKRIHERLKKAKIDFSRPPFDRCPEAADLCSRMLAFEVTDRHTSCLRVGSWLEEGDASMTFGAESGAWCLFPLHVPFTSWKAGDG</sequence>
<keyword evidence="3" id="KW-0808">Transferase</keyword>
<dbReference type="Pfam" id="PF00069">
    <property type="entry name" value="Pkinase"/>
    <property type="match status" value="1"/>
</dbReference>
<proteinExistence type="predicted"/>
<dbReference type="InterPro" id="IPR000719">
    <property type="entry name" value="Prot_kinase_dom"/>
</dbReference>
<dbReference type="PROSITE" id="PS50011">
    <property type="entry name" value="PROTEIN_KINASE_DOM"/>
    <property type="match status" value="1"/>
</dbReference>
<evidence type="ECO:0000259" key="2">
    <source>
        <dbReference type="PROSITE" id="PS50097"/>
    </source>
</evidence>
<feature type="domain" description="Protein kinase" evidence="1">
    <location>
        <begin position="450"/>
        <end position="748"/>
    </location>
</feature>
<evidence type="ECO:0000313" key="4">
    <source>
        <dbReference type="Proteomes" id="UP000186817"/>
    </source>
</evidence>
<dbReference type="OrthoDB" id="5794026at2759"/>
<dbReference type="PANTHER" id="PTHR24347">
    <property type="entry name" value="SERINE/THREONINE-PROTEIN KINASE"/>
    <property type="match status" value="1"/>
</dbReference>
<dbReference type="CDD" id="cd18186">
    <property type="entry name" value="BTB_POZ_ZBTB_KLHL-like"/>
    <property type="match status" value="1"/>
</dbReference>
<dbReference type="Gene3D" id="1.10.510.10">
    <property type="entry name" value="Transferase(Phosphotransferase) domain 1"/>
    <property type="match status" value="1"/>
</dbReference>
<reference evidence="3 4" key="1">
    <citation type="submission" date="2016-02" db="EMBL/GenBank/DDBJ databases">
        <title>Genome analysis of coral dinoflagellate symbionts highlights evolutionary adaptations to a symbiotic lifestyle.</title>
        <authorList>
            <person name="Aranda M."/>
            <person name="Li Y."/>
            <person name="Liew Y.J."/>
            <person name="Baumgarten S."/>
            <person name="Simakov O."/>
            <person name="Wilson M."/>
            <person name="Piel J."/>
            <person name="Ashoor H."/>
            <person name="Bougouffa S."/>
            <person name="Bajic V.B."/>
            <person name="Ryu T."/>
            <person name="Ravasi T."/>
            <person name="Bayer T."/>
            <person name="Micklem G."/>
            <person name="Kim H."/>
            <person name="Bhak J."/>
            <person name="Lajeunesse T.C."/>
            <person name="Voolstra C.R."/>
        </authorList>
    </citation>
    <scope>NUCLEOTIDE SEQUENCE [LARGE SCALE GENOMIC DNA]</scope>
    <source>
        <strain evidence="3 4">CCMP2467</strain>
    </source>
</reference>
<dbReference type="GO" id="GO:0005524">
    <property type="term" value="F:ATP binding"/>
    <property type="evidence" value="ECO:0007669"/>
    <property type="project" value="InterPro"/>
</dbReference>
<feature type="domain" description="BTB" evidence="2">
    <location>
        <begin position="189"/>
        <end position="256"/>
    </location>
</feature>
<dbReference type="Gene3D" id="3.30.710.10">
    <property type="entry name" value="Potassium Channel Kv1.1, Chain A"/>
    <property type="match status" value="1"/>
</dbReference>
<accession>A0A1Q9DJV7</accession>
<evidence type="ECO:0000313" key="3">
    <source>
        <dbReference type="EMBL" id="OLP95441.1"/>
    </source>
</evidence>
<dbReference type="Pfam" id="PF00651">
    <property type="entry name" value="BTB"/>
    <property type="match status" value="1"/>
</dbReference>
<dbReference type="SMART" id="SM00220">
    <property type="entry name" value="S_TKc"/>
    <property type="match status" value="1"/>
</dbReference>